<evidence type="ECO:0000256" key="1">
    <source>
        <dbReference type="SAM" id="MobiDB-lite"/>
    </source>
</evidence>
<feature type="compositionally biased region" description="Polar residues" evidence="1">
    <location>
        <begin position="7"/>
        <end position="18"/>
    </location>
</feature>
<dbReference type="Proteomes" id="UP000828390">
    <property type="component" value="Unassembled WGS sequence"/>
</dbReference>
<proteinExistence type="predicted"/>
<dbReference type="EMBL" id="JAIWYP010000015">
    <property type="protein sequence ID" value="KAH3705381.1"/>
    <property type="molecule type" value="Genomic_DNA"/>
</dbReference>
<keyword evidence="3" id="KW-1185">Reference proteome</keyword>
<accession>A0A9D3YSQ3</accession>
<comment type="caution">
    <text evidence="2">The sequence shown here is derived from an EMBL/GenBank/DDBJ whole genome shotgun (WGS) entry which is preliminary data.</text>
</comment>
<reference evidence="2" key="1">
    <citation type="journal article" date="2019" name="bioRxiv">
        <title>The Genome of the Zebra Mussel, Dreissena polymorpha: A Resource for Invasive Species Research.</title>
        <authorList>
            <person name="McCartney M.A."/>
            <person name="Auch B."/>
            <person name="Kono T."/>
            <person name="Mallez S."/>
            <person name="Zhang Y."/>
            <person name="Obille A."/>
            <person name="Becker A."/>
            <person name="Abrahante J.E."/>
            <person name="Garbe J."/>
            <person name="Badalamenti J.P."/>
            <person name="Herman A."/>
            <person name="Mangelson H."/>
            <person name="Liachko I."/>
            <person name="Sullivan S."/>
            <person name="Sone E.D."/>
            <person name="Koren S."/>
            <person name="Silverstein K.A.T."/>
            <person name="Beckman K.B."/>
            <person name="Gohl D.M."/>
        </authorList>
    </citation>
    <scope>NUCLEOTIDE SEQUENCE</scope>
    <source>
        <strain evidence="2">Duluth1</strain>
        <tissue evidence="2">Whole animal</tissue>
    </source>
</reference>
<feature type="region of interest" description="Disordered" evidence="1">
    <location>
        <begin position="1"/>
        <end position="53"/>
    </location>
</feature>
<feature type="compositionally biased region" description="Polar residues" evidence="1">
    <location>
        <begin position="34"/>
        <end position="45"/>
    </location>
</feature>
<protein>
    <submittedName>
        <fullName evidence="2">Uncharacterized protein</fullName>
    </submittedName>
</protein>
<reference evidence="2" key="2">
    <citation type="submission" date="2020-11" db="EMBL/GenBank/DDBJ databases">
        <authorList>
            <person name="McCartney M.A."/>
            <person name="Auch B."/>
            <person name="Kono T."/>
            <person name="Mallez S."/>
            <person name="Becker A."/>
            <person name="Gohl D.M."/>
            <person name="Silverstein K.A.T."/>
            <person name="Koren S."/>
            <person name="Bechman K.B."/>
            <person name="Herman A."/>
            <person name="Abrahante J.E."/>
            <person name="Garbe J."/>
        </authorList>
    </citation>
    <scope>NUCLEOTIDE SEQUENCE</scope>
    <source>
        <strain evidence="2">Duluth1</strain>
        <tissue evidence="2">Whole animal</tissue>
    </source>
</reference>
<sequence>MEERDLSSQSTIATTTERQCIKNRLTQKSKRRWQSVTLESTSNGRNKSERPVS</sequence>
<evidence type="ECO:0000313" key="2">
    <source>
        <dbReference type="EMBL" id="KAH3705381.1"/>
    </source>
</evidence>
<name>A0A9D3YSQ3_DREPO</name>
<organism evidence="2 3">
    <name type="scientific">Dreissena polymorpha</name>
    <name type="common">Zebra mussel</name>
    <name type="synonym">Mytilus polymorpha</name>
    <dbReference type="NCBI Taxonomy" id="45954"/>
    <lineage>
        <taxon>Eukaryota</taxon>
        <taxon>Metazoa</taxon>
        <taxon>Spiralia</taxon>
        <taxon>Lophotrochozoa</taxon>
        <taxon>Mollusca</taxon>
        <taxon>Bivalvia</taxon>
        <taxon>Autobranchia</taxon>
        <taxon>Heteroconchia</taxon>
        <taxon>Euheterodonta</taxon>
        <taxon>Imparidentia</taxon>
        <taxon>Neoheterodontei</taxon>
        <taxon>Myida</taxon>
        <taxon>Dreissenoidea</taxon>
        <taxon>Dreissenidae</taxon>
        <taxon>Dreissena</taxon>
    </lineage>
</organism>
<dbReference type="AlphaFoldDB" id="A0A9D3YSQ3"/>
<gene>
    <name evidence="2" type="ORF">DPMN_080451</name>
</gene>
<evidence type="ECO:0000313" key="3">
    <source>
        <dbReference type="Proteomes" id="UP000828390"/>
    </source>
</evidence>